<accession>A0A060DHX5</accession>
<dbReference type="AlphaFoldDB" id="A0A060DHX5"/>
<reference evidence="1 2" key="1">
    <citation type="journal article" date="2014" name="Genome Announc.">
        <title>Complete Genome Sequence of the Model Rhizosphere Strain Azospirillum brasilense Az39, Successfully Applied in Agriculture.</title>
        <authorList>
            <person name="Rivera D."/>
            <person name="Revale S."/>
            <person name="Molina R."/>
            <person name="Gualpa J."/>
            <person name="Puente M."/>
            <person name="Maroniche G."/>
            <person name="Paris G."/>
            <person name="Baker D."/>
            <person name="Clavijo B."/>
            <person name="McLay K."/>
            <person name="Spaepen S."/>
            <person name="Perticari A."/>
            <person name="Vazquez M."/>
            <person name="Wisniewski-Dye F."/>
            <person name="Watkins C."/>
            <person name="Martinez-Abarca F."/>
            <person name="Vanderleyden J."/>
            <person name="Cassan F."/>
        </authorList>
    </citation>
    <scope>NUCLEOTIDE SEQUENCE [LARGE SCALE GENOMIC DNA]</scope>
    <source>
        <strain evidence="1 2">Az39</strain>
    </source>
</reference>
<name>A0A060DHX5_9PROT</name>
<organism evidence="1 2">
    <name type="scientific">Azospirillum argentinense</name>
    <dbReference type="NCBI Taxonomy" id="2970906"/>
    <lineage>
        <taxon>Bacteria</taxon>
        <taxon>Pseudomonadati</taxon>
        <taxon>Pseudomonadota</taxon>
        <taxon>Alphaproteobacteria</taxon>
        <taxon>Rhodospirillales</taxon>
        <taxon>Azospirillaceae</taxon>
        <taxon>Azospirillum</taxon>
    </lineage>
</organism>
<proteinExistence type="predicted"/>
<dbReference type="RefSeq" id="WP_038529176.1">
    <property type="nucleotide sequence ID" value="NZ_VEWN01000004.1"/>
</dbReference>
<sequence length="63" mass="6735">MDEDAEQEARGVDRDVTLAALDLRGRVKASAAPFSVVLTLWVPMMVADGVGSRPSCSRSITTK</sequence>
<dbReference type="Proteomes" id="UP000027186">
    <property type="component" value="Chromosome"/>
</dbReference>
<gene>
    <name evidence="1" type="ORF">ABAZ39_10655</name>
</gene>
<protein>
    <submittedName>
        <fullName evidence="1">Uncharacterized protein</fullName>
    </submittedName>
</protein>
<evidence type="ECO:0000313" key="2">
    <source>
        <dbReference type="Proteomes" id="UP000027186"/>
    </source>
</evidence>
<evidence type="ECO:0000313" key="1">
    <source>
        <dbReference type="EMBL" id="AIB12447.1"/>
    </source>
</evidence>
<dbReference type="EMBL" id="CP007793">
    <property type="protein sequence ID" value="AIB12447.1"/>
    <property type="molecule type" value="Genomic_DNA"/>
</dbReference>
<dbReference type="KEGG" id="abq:ABAZ39_10655"/>